<dbReference type="Pfam" id="PF10273">
    <property type="entry name" value="WGG"/>
    <property type="match status" value="1"/>
</dbReference>
<evidence type="ECO:0000259" key="7">
    <source>
        <dbReference type="Pfam" id="PF14432"/>
    </source>
</evidence>
<dbReference type="InterPro" id="IPR032867">
    <property type="entry name" value="DYW_dom"/>
</dbReference>
<feature type="repeat" description="PPR" evidence="5">
    <location>
        <begin position="449"/>
        <end position="483"/>
    </location>
</feature>
<evidence type="ECO:0000256" key="5">
    <source>
        <dbReference type="PROSITE-ProRule" id="PRU00708"/>
    </source>
</evidence>
<keyword evidence="9" id="KW-1185">Reference proteome</keyword>
<dbReference type="NCBIfam" id="TIGR00756">
    <property type="entry name" value="PPR"/>
    <property type="match status" value="5"/>
</dbReference>
<feature type="repeat" description="PPR" evidence="5">
    <location>
        <begin position="682"/>
        <end position="716"/>
    </location>
</feature>
<dbReference type="Pfam" id="PF20431">
    <property type="entry name" value="E_motif"/>
    <property type="match status" value="1"/>
</dbReference>
<keyword evidence="4" id="KW-0677">Repeat</keyword>
<name>A0ABR2RU81_9ROSI</name>
<feature type="repeat" description="PPR" evidence="5">
    <location>
        <begin position="581"/>
        <end position="615"/>
    </location>
</feature>
<dbReference type="SUPFAM" id="SSF48452">
    <property type="entry name" value="TPR-like"/>
    <property type="match status" value="2"/>
</dbReference>
<dbReference type="Gene3D" id="1.25.40.10">
    <property type="entry name" value="Tetratricopeptide repeat domain"/>
    <property type="match status" value="5"/>
</dbReference>
<dbReference type="InterPro" id="IPR019398">
    <property type="entry name" value="Pre-rRNA_process_TSR2"/>
</dbReference>
<feature type="repeat" description="PPR" evidence="5">
    <location>
        <begin position="379"/>
        <end position="413"/>
    </location>
</feature>
<dbReference type="Pfam" id="PF13041">
    <property type="entry name" value="PPR_2"/>
    <property type="match status" value="3"/>
</dbReference>
<reference evidence="8 9" key="1">
    <citation type="journal article" date="2024" name="G3 (Bethesda)">
        <title>Genome assembly of Hibiscus sabdariffa L. provides insights into metabolisms of medicinal natural products.</title>
        <authorList>
            <person name="Kim T."/>
        </authorList>
    </citation>
    <scope>NUCLEOTIDE SEQUENCE [LARGE SCALE GENOMIC DNA]</scope>
    <source>
        <strain evidence="8">TK-2024</strain>
        <tissue evidence="8">Old leaves</tissue>
    </source>
</reference>
<dbReference type="Pfam" id="PF01535">
    <property type="entry name" value="PPR"/>
    <property type="match status" value="5"/>
</dbReference>
<sequence>MEPKKLTAESAPVFQEGISLILTRWSALTAAVENEWGGRDSRGKANAICTDVFSFFTASRAEPLYIDDLEHILEEGLLSLNTLVEDGSIEEVAEKLMIMHEECLEGNYQSVEKLRTTNPPPVAHVQPSNVEDEDDDDDDEDDNMSENNAENMMVDVPNSQSSMNPVGMVTDEPKPNHSAEAEDGWFVVSSRKNKELVPLPRPLSCLSGEVCDVSYQGFLSLLHESPNDLLCIKSIHAQIITNSASKHHFLASNLVKSYSELGCLGIARKVFDKIPQPKPILCNSMLSGYLRNQCYKETIELFELMGVLHWGFDSYSCNFVLKACMELEDYERGREVIKRAVDRSVDGDRFLGSTMISFFMKSGDFNSARRVFNRMVERDVVCWNSMIGGYVKGCYYDLAFDLFREMILCGVRPSAITMVSLVQACGGMKNLERGKCVHGLVLVFGMGTNVLVLTALIDMYSKMGEHERARLVFDIMPAKNLVSWNVIISGYVQNCLVHESFNLFRELVLIGGSFDSGTIISLLQGCAQVADLENGKVLHGYIFRRGLDKNLILCTAMVDLYSKCGALKEASFVFERMKDRNVITWTAMLVGLAQNGHAEDAIKLFSRMQEEGVPANSITLVSLVQCCAHLGSLKKGRSVHAQLLRHRYTFDVINLTALIDMYAKCGNINYAERVFKDGSFKDVISWNSMITGYGMHGQGHKALDIYRRMLEEGLKPNQTTFVSLLSACSHSGLVEQGRSLFLSMEKDHNIKPTEKHYACYVDLLSRAGHLEEAEALVKQMPYQSSHEVFEALLSGCRMHKNIDIGTKTANYLLSLDATNPGIYVMLSNIYAEARRWDAVDHIRGLMKRRGLKKTPGYSLIEVGKQLHSFFAGEDSHPNSEEIDQILEKLKSELEASGYIPDTSCVLRDIDEAMKIKSLWRHSERLAIAFGLLHTPEGSLIRITKNLRVCSDCHTVTKYISMVVKREIIVRDANRFHHFVDGKCSCNDYW</sequence>
<evidence type="ECO:0000256" key="4">
    <source>
        <dbReference type="ARBA" id="ARBA00022737"/>
    </source>
</evidence>
<dbReference type="PROSITE" id="PS51375">
    <property type="entry name" value="PPR"/>
    <property type="match status" value="6"/>
</dbReference>
<evidence type="ECO:0000313" key="8">
    <source>
        <dbReference type="EMBL" id="KAK9016540.1"/>
    </source>
</evidence>
<evidence type="ECO:0000313" key="9">
    <source>
        <dbReference type="Proteomes" id="UP001396334"/>
    </source>
</evidence>
<dbReference type="PANTHER" id="PTHR47926:SF344">
    <property type="entry name" value="OS07G0636900 PROTEIN"/>
    <property type="match status" value="1"/>
</dbReference>
<gene>
    <name evidence="8" type="ORF">V6N11_079036</name>
</gene>
<comment type="similarity">
    <text evidence="1">Belongs to the TSR2 family.</text>
</comment>
<feature type="region of interest" description="Disordered" evidence="6">
    <location>
        <begin position="114"/>
        <end position="146"/>
    </location>
</feature>
<comment type="caution">
    <text evidence="8">The sequence shown here is derived from an EMBL/GenBank/DDBJ whole genome shotgun (WGS) entry which is preliminary data.</text>
</comment>
<evidence type="ECO:0000256" key="2">
    <source>
        <dbReference type="ARBA" id="ARBA00006643"/>
    </source>
</evidence>
<dbReference type="InterPro" id="IPR011990">
    <property type="entry name" value="TPR-like_helical_dom_sf"/>
</dbReference>
<evidence type="ECO:0000256" key="1">
    <source>
        <dbReference type="ARBA" id="ARBA00006524"/>
    </source>
</evidence>
<comment type="similarity">
    <text evidence="2">Belongs to the PPR family. PCMP-H subfamily.</text>
</comment>
<dbReference type="InterPro" id="IPR046848">
    <property type="entry name" value="E_motif"/>
</dbReference>
<evidence type="ECO:0000256" key="3">
    <source>
        <dbReference type="ARBA" id="ARBA00022552"/>
    </source>
</evidence>
<feature type="compositionally biased region" description="Acidic residues" evidence="6">
    <location>
        <begin position="130"/>
        <end position="144"/>
    </location>
</feature>
<dbReference type="PANTHER" id="PTHR47926">
    <property type="entry name" value="PENTATRICOPEPTIDE REPEAT-CONTAINING PROTEIN"/>
    <property type="match status" value="1"/>
</dbReference>
<keyword evidence="3" id="KW-0698">rRNA processing</keyword>
<accession>A0ABR2RU81</accession>
<feature type="repeat" description="PPR" evidence="5">
    <location>
        <begin position="717"/>
        <end position="752"/>
    </location>
</feature>
<dbReference type="Pfam" id="PF14432">
    <property type="entry name" value="DYW_deaminase"/>
    <property type="match status" value="1"/>
</dbReference>
<dbReference type="Proteomes" id="UP001396334">
    <property type="component" value="Unassembled WGS sequence"/>
</dbReference>
<dbReference type="InterPro" id="IPR046960">
    <property type="entry name" value="PPR_At4g14850-like_plant"/>
</dbReference>
<dbReference type="EMBL" id="JBBPBN010000020">
    <property type="protein sequence ID" value="KAK9016540.1"/>
    <property type="molecule type" value="Genomic_DNA"/>
</dbReference>
<protein>
    <recommendedName>
        <fullName evidence="7">DYW domain-containing protein</fullName>
    </recommendedName>
</protein>
<proteinExistence type="inferred from homology"/>
<feature type="repeat" description="PPR" evidence="5">
    <location>
        <begin position="550"/>
        <end position="580"/>
    </location>
</feature>
<evidence type="ECO:0000256" key="6">
    <source>
        <dbReference type="SAM" id="MobiDB-lite"/>
    </source>
</evidence>
<dbReference type="InterPro" id="IPR002885">
    <property type="entry name" value="PPR_rpt"/>
</dbReference>
<organism evidence="8 9">
    <name type="scientific">Hibiscus sabdariffa</name>
    <name type="common">roselle</name>
    <dbReference type="NCBI Taxonomy" id="183260"/>
    <lineage>
        <taxon>Eukaryota</taxon>
        <taxon>Viridiplantae</taxon>
        <taxon>Streptophyta</taxon>
        <taxon>Embryophyta</taxon>
        <taxon>Tracheophyta</taxon>
        <taxon>Spermatophyta</taxon>
        <taxon>Magnoliopsida</taxon>
        <taxon>eudicotyledons</taxon>
        <taxon>Gunneridae</taxon>
        <taxon>Pentapetalae</taxon>
        <taxon>rosids</taxon>
        <taxon>malvids</taxon>
        <taxon>Malvales</taxon>
        <taxon>Malvaceae</taxon>
        <taxon>Malvoideae</taxon>
        <taxon>Hibiscus</taxon>
    </lineage>
</organism>
<feature type="domain" description="DYW" evidence="7">
    <location>
        <begin position="897"/>
        <end position="989"/>
    </location>
</feature>